<feature type="region of interest" description="Disordered" evidence="1">
    <location>
        <begin position="292"/>
        <end position="314"/>
    </location>
</feature>
<reference evidence="2 3" key="1">
    <citation type="journal article" date="2018" name="BMC Genomics">
        <title>Genomic evidence for intraspecific hybridization in a clonal and extremely halotolerant yeast.</title>
        <authorList>
            <person name="Gostincar C."/>
            <person name="Stajich J.E."/>
            <person name="Zupancic J."/>
            <person name="Zalar P."/>
            <person name="Gunde-Cimerman N."/>
        </authorList>
    </citation>
    <scope>NUCLEOTIDE SEQUENCE [LARGE SCALE GENOMIC DNA]</scope>
    <source>
        <strain evidence="2 3">EXF-6669</strain>
    </source>
</reference>
<feature type="compositionally biased region" description="Acidic residues" evidence="1">
    <location>
        <begin position="723"/>
        <end position="735"/>
    </location>
</feature>
<feature type="compositionally biased region" description="Acidic residues" evidence="1">
    <location>
        <begin position="671"/>
        <end position="686"/>
    </location>
</feature>
<feature type="compositionally biased region" description="Polar residues" evidence="1">
    <location>
        <begin position="708"/>
        <end position="720"/>
    </location>
</feature>
<dbReference type="AlphaFoldDB" id="A0A3M7A484"/>
<feature type="compositionally biased region" description="Polar residues" evidence="1">
    <location>
        <begin position="629"/>
        <end position="641"/>
    </location>
</feature>
<feature type="region of interest" description="Disordered" evidence="1">
    <location>
        <begin position="215"/>
        <end position="236"/>
    </location>
</feature>
<feature type="compositionally biased region" description="Polar residues" evidence="1">
    <location>
        <begin position="227"/>
        <end position="236"/>
    </location>
</feature>
<protein>
    <submittedName>
        <fullName evidence="2">Uncharacterized protein</fullName>
    </submittedName>
</protein>
<feature type="compositionally biased region" description="Basic and acidic residues" evidence="1">
    <location>
        <begin position="475"/>
        <end position="489"/>
    </location>
</feature>
<feature type="compositionally biased region" description="Acidic residues" evidence="1">
    <location>
        <begin position="31"/>
        <end position="41"/>
    </location>
</feature>
<dbReference type="InterPro" id="IPR018822">
    <property type="entry name" value="UPF0646"/>
</dbReference>
<evidence type="ECO:0000256" key="1">
    <source>
        <dbReference type="SAM" id="MobiDB-lite"/>
    </source>
</evidence>
<feature type="compositionally biased region" description="Acidic residues" evidence="1">
    <location>
        <begin position="870"/>
        <end position="882"/>
    </location>
</feature>
<proteinExistence type="predicted"/>
<sequence>MAATTSFPSLAVPPQDDNMEMSSPQNRNLDDDIDIDFDDSNYDGGVQLQDDEQMLTDGEQTRPATATDDMMDDDLQGEGLHFEEQEAEMQDTQDLGEQPTAPEEDEELIDYGDDDYLIEDQEQPQIEDTAVEDVTDEIEYGDEQQGEPAVHDVEPELQAQQEQHAVQATQETVDEEIVRQPDEAGVAVQEPDGVANSETVVEVAPDVAEQGVAATHAEPAKEETVTYPEQSTGTSEQTFLADGEKEQATAAQLENAENVEVPDEEAYAQPSTELLQNEGESVVEAPLALDTSATATSTTYNREENPDTPTDTGLHPMTLYYNGSSMPLFKSKKLQDGLLKDDNLANLSLAELMRNCRQRLALKLGITIPEEQEMTLAFDHLGLLLSEVCIDFWQKMVDLRLIVSQNSRAAYQHSLTDVLEVYLQLHQNDGTVDSPALSMTLSHQQFTSQLAVLQEAAASGKGMSAFVQPQYEEYNEQHEEYDSHEHEEHEGEEYYEEEQAYYEDQAPTEEYTEDRHDEQPSELPNGEQNLQEGAPDSYEEHEYADEYQEDETVPAENSEYNEEGQDGQNDDTQEAHYDDPAAYYQEATENYENSEHGVQPASDAEQQHVQPSADYGVAHEAQEPAASISAGTEPSGIQMNESGKPLENAVEEVAGKAPSPASSQTAQGDTADGEYDDWIDFDDDSDLTNGSIERADDIRDNAAEQTVADAQQQTVKSDTANGEYDDWIDFDDDSDLTSGSLERTDDTQENETEAAVANDQQQIFDSEDFLNGQDQAHANNDQHDSSVQQVQLESQGEQQTHGQEEQDDFPHDLTEHQENDASFQRRPEDHDEAAQGDGQIQHGSDPANGGDHEHTKEHIQTAQEKRLSNIDDDIDFDEETTEQFEARKASEAGLNASTSGSPLGKRSREDDDDDEIDFDDEEPETKKARAG</sequence>
<gene>
    <name evidence="2" type="ORF">D0867_02770</name>
</gene>
<feature type="compositionally biased region" description="Basic and acidic residues" evidence="1">
    <location>
        <begin position="802"/>
        <end position="833"/>
    </location>
</feature>
<feature type="compositionally biased region" description="Acidic residues" evidence="1">
    <location>
        <begin position="102"/>
        <end position="113"/>
    </location>
</feature>
<feature type="region of interest" description="Disordered" evidence="1">
    <location>
        <begin position="475"/>
        <end position="931"/>
    </location>
</feature>
<organism evidence="2 3">
    <name type="scientific">Hortaea werneckii</name>
    <name type="common">Black yeast</name>
    <name type="synonym">Cladosporium werneckii</name>
    <dbReference type="NCBI Taxonomy" id="91943"/>
    <lineage>
        <taxon>Eukaryota</taxon>
        <taxon>Fungi</taxon>
        <taxon>Dikarya</taxon>
        <taxon>Ascomycota</taxon>
        <taxon>Pezizomycotina</taxon>
        <taxon>Dothideomycetes</taxon>
        <taxon>Dothideomycetidae</taxon>
        <taxon>Mycosphaerellales</taxon>
        <taxon>Teratosphaeriaceae</taxon>
        <taxon>Hortaea</taxon>
    </lineage>
</organism>
<dbReference type="Pfam" id="PF10336">
    <property type="entry name" value="DUF2420"/>
    <property type="match status" value="2"/>
</dbReference>
<feature type="compositionally biased region" description="Acidic residues" evidence="1">
    <location>
        <begin position="910"/>
        <end position="923"/>
    </location>
</feature>
<dbReference type="OrthoDB" id="5339076at2759"/>
<dbReference type="EMBL" id="QWIL01000191">
    <property type="protein sequence ID" value="RMY22355.1"/>
    <property type="molecule type" value="Genomic_DNA"/>
</dbReference>
<feature type="region of interest" description="Disordered" evidence="1">
    <location>
        <begin position="1"/>
        <end position="113"/>
    </location>
</feature>
<accession>A0A3M7A484</accession>
<evidence type="ECO:0000313" key="2">
    <source>
        <dbReference type="EMBL" id="RMY22355.1"/>
    </source>
</evidence>
<dbReference type="VEuPathDB" id="FungiDB:BTJ68_10224"/>
<comment type="caution">
    <text evidence="2">The sequence shown here is derived from an EMBL/GenBank/DDBJ whole genome shotgun (WGS) entry which is preliminary data.</text>
</comment>
<dbReference type="Proteomes" id="UP000271337">
    <property type="component" value="Unassembled WGS sequence"/>
</dbReference>
<evidence type="ECO:0000313" key="3">
    <source>
        <dbReference type="Proteomes" id="UP000271337"/>
    </source>
</evidence>
<name>A0A3M7A484_HORWE</name>
<feature type="compositionally biased region" description="Acidic residues" evidence="1">
    <location>
        <begin position="537"/>
        <end position="572"/>
    </location>
</feature>
<feature type="compositionally biased region" description="Acidic residues" evidence="1">
    <location>
        <begin position="490"/>
        <end position="512"/>
    </location>
</feature>
<feature type="compositionally biased region" description="Basic and acidic residues" evidence="1">
    <location>
        <begin position="693"/>
        <end position="702"/>
    </location>
</feature>
<feature type="compositionally biased region" description="Basic and acidic residues" evidence="1">
    <location>
        <begin position="850"/>
        <end position="869"/>
    </location>
</feature>
<feature type="compositionally biased region" description="Low complexity" evidence="1">
    <location>
        <begin position="785"/>
        <end position="801"/>
    </location>
</feature>